<dbReference type="GeneTree" id="ENSGT00940000162910"/>
<evidence type="ECO:0000256" key="7">
    <source>
        <dbReference type="ARBA" id="ARBA00049274"/>
    </source>
</evidence>
<gene>
    <name evidence="11" type="primary">ttll5</name>
</gene>
<dbReference type="InterPro" id="IPR011761">
    <property type="entry name" value="ATP-grasp"/>
</dbReference>
<comment type="catalytic activity">
    <reaction evidence="7">
        <text>L-glutamyl-[protein] + L-glutamate + ATP = gamma-L-glutamyl-L-glutamyl-[protein] + ADP + phosphate + H(+)</text>
        <dbReference type="Rhea" id="RHEA:60144"/>
        <dbReference type="Rhea" id="RHEA-COMP:10208"/>
        <dbReference type="Rhea" id="RHEA-COMP:15517"/>
        <dbReference type="ChEBI" id="CHEBI:15378"/>
        <dbReference type="ChEBI" id="CHEBI:29973"/>
        <dbReference type="ChEBI" id="CHEBI:29985"/>
        <dbReference type="ChEBI" id="CHEBI:30616"/>
        <dbReference type="ChEBI" id="CHEBI:43474"/>
        <dbReference type="ChEBI" id="CHEBI:143622"/>
        <dbReference type="ChEBI" id="CHEBI:456216"/>
    </reaction>
    <physiologicalReaction direction="left-to-right" evidence="7">
        <dbReference type="Rhea" id="RHEA:60145"/>
    </physiologicalReaction>
</comment>
<dbReference type="GO" id="GO:0000226">
    <property type="term" value="P:microtubule cytoskeleton organization"/>
    <property type="evidence" value="ECO:0007669"/>
    <property type="project" value="TreeGrafter"/>
</dbReference>
<evidence type="ECO:0000259" key="10">
    <source>
        <dbReference type="PROSITE" id="PS50975"/>
    </source>
</evidence>
<evidence type="ECO:0000256" key="8">
    <source>
        <dbReference type="PROSITE-ProRule" id="PRU00409"/>
    </source>
</evidence>
<keyword evidence="12" id="KW-1185">Reference proteome</keyword>
<keyword evidence="5 8" id="KW-0067">ATP-binding</keyword>
<sequence length="402" mass="45985">MPAVIRDSKEDSESSSEDEQEDHTCIAWSGLSKSIPVLLFFPEAAVSKDGNICSTGERYNMAFKIVRTESRLVRGILANHGFHEVMFSTKSLSELWSGVLEHFKLEALLNFRSYELTRKDRLYKNIQRMQQTHGFKNFHIVPQTFVLPSEYQEFCNCFAKDKGPWIIKPVASSRGRGIYLVSNPNQISMDENILVSRYINNPLLIDEFKFDVRLYVLVTSYDPVLIYVYEEGLARFATVKYDRTSKNIKNTFMHLTNYSVNKKSSDYVSCDDPEVEDYGNKWSMSAVLRYLKQEGKDTTLLMRQVEDLIIKAVLSAELQIATACTMFVPHKTNCFELYGFDVLIDSNLKPWLLEVNLSPSLACDAPLDLKVKASMIADMFSLVVGLTCNQHVSSRWRQSSIV</sequence>
<evidence type="ECO:0000256" key="1">
    <source>
        <dbReference type="ARBA" id="ARBA00006820"/>
    </source>
</evidence>
<comment type="similarity">
    <text evidence="1">Belongs to the tubulin--tyrosine ligase family.</text>
</comment>
<keyword evidence="2" id="KW-0436">Ligase</keyword>
<evidence type="ECO:0000313" key="11">
    <source>
        <dbReference type="Ensembl" id="ENSSLUP00000016397.1"/>
    </source>
</evidence>
<dbReference type="PROSITE" id="PS51221">
    <property type="entry name" value="TTL"/>
    <property type="match status" value="1"/>
</dbReference>
<reference evidence="11" key="1">
    <citation type="submission" date="2025-08" db="UniProtKB">
        <authorList>
            <consortium name="Ensembl"/>
        </authorList>
    </citation>
    <scope>IDENTIFICATION</scope>
</reference>
<name>A0A8C9XV12_SANLU</name>
<evidence type="ECO:0000256" key="5">
    <source>
        <dbReference type="ARBA" id="ARBA00022840"/>
    </source>
</evidence>
<dbReference type="GO" id="GO:0015631">
    <property type="term" value="F:tubulin binding"/>
    <property type="evidence" value="ECO:0007669"/>
    <property type="project" value="TreeGrafter"/>
</dbReference>
<dbReference type="PANTHER" id="PTHR12241">
    <property type="entry name" value="TUBULIN POLYGLUTAMYLASE"/>
    <property type="match status" value="1"/>
</dbReference>
<feature type="compositionally biased region" description="Basic and acidic residues" evidence="9">
    <location>
        <begin position="1"/>
        <end position="12"/>
    </location>
</feature>
<accession>A0A8C9XV12</accession>
<evidence type="ECO:0000256" key="4">
    <source>
        <dbReference type="ARBA" id="ARBA00022741"/>
    </source>
</evidence>
<dbReference type="Proteomes" id="UP000694568">
    <property type="component" value="Unplaced"/>
</dbReference>
<keyword evidence="4 8" id="KW-0547">Nucleotide-binding</keyword>
<evidence type="ECO:0000256" key="2">
    <source>
        <dbReference type="ARBA" id="ARBA00022598"/>
    </source>
</evidence>
<protein>
    <recommendedName>
        <fullName evidence="6">Tubulin--tyrosine ligase-like protein 5</fullName>
    </recommendedName>
</protein>
<dbReference type="InterPro" id="IPR004344">
    <property type="entry name" value="TTL/TTLL_fam"/>
</dbReference>
<dbReference type="Pfam" id="PF03133">
    <property type="entry name" value="TTL"/>
    <property type="match status" value="1"/>
</dbReference>
<dbReference type="GO" id="GO:0046872">
    <property type="term" value="F:metal ion binding"/>
    <property type="evidence" value="ECO:0007669"/>
    <property type="project" value="InterPro"/>
</dbReference>
<dbReference type="Gene3D" id="3.30.470.20">
    <property type="entry name" value="ATP-grasp fold, B domain"/>
    <property type="match status" value="1"/>
</dbReference>
<dbReference type="GO" id="GO:0005874">
    <property type="term" value="C:microtubule"/>
    <property type="evidence" value="ECO:0007669"/>
    <property type="project" value="UniProtKB-KW"/>
</dbReference>
<reference evidence="11" key="2">
    <citation type="submission" date="2025-09" db="UniProtKB">
        <authorList>
            <consortium name="Ensembl"/>
        </authorList>
    </citation>
    <scope>IDENTIFICATION</scope>
</reference>
<dbReference type="AlphaFoldDB" id="A0A8C9XV12"/>
<dbReference type="GO" id="GO:0005524">
    <property type="term" value="F:ATP binding"/>
    <property type="evidence" value="ECO:0007669"/>
    <property type="project" value="UniProtKB-UniRule"/>
</dbReference>
<evidence type="ECO:0000256" key="3">
    <source>
        <dbReference type="ARBA" id="ARBA00022701"/>
    </source>
</evidence>
<keyword evidence="3" id="KW-0493">Microtubule</keyword>
<dbReference type="PANTHER" id="PTHR12241:SF145">
    <property type="entry name" value="TUBULIN POLYGLUTAMYLASE TTLL5"/>
    <property type="match status" value="1"/>
</dbReference>
<dbReference type="GO" id="GO:0036064">
    <property type="term" value="C:ciliary basal body"/>
    <property type="evidence" value="ECO:0007669"/>
    <property type="project" value="TreeGrafter"/>
</dbReference>
<evidence type="ECO:0000256" key="9">
    <source>
        <dbReference type="SAM" id="MobiDB-lite"/>
    </source>
</evidence>
<evidence type="ECO:0000256" key="6">
    <source>
        <dbReference type="ARBA" id="ARBA00041448"/>
    </source>
</evidence>
<dbReference type="Ensembl" id="ENSSLUT00000016931.1">
    <property type="protein sequence ID" value="ENSSLUP00000016397.1"/>
    <property type="gene ID" value="ENSSLUG00000007653.1"/>
</dbReference>
<organism evidence="11 12">
    <name type="scientific">Sander lucioperca</name>
    <name type="common">Pike-perch</name>
    <name type="synonym">Perca lucioperca</name>
    <dbReference type="NCBI Taxonomy" id="283035"/>
    <lineage>
        <taxon>Eukaryota</taxon>
        <taxon>Metazoa</taxon>
        <taxon>Chordata</taxon>
        <taxon>Craniata</taxon>
        <taxon>Vertebrata</taxon>
        <taxon>Euteleostomi</taxon>
        <taxon>Actinopterygii</taxon>
        <taxon>Neopterygii</taxon>
        <taxon>Teleostei</taxon>
        <taxon>Neoteleostei</taxon>
        <taxon>Acanthomorphata</taxon>
        <taxon>Eupercaria</taxon>
        <taxon>Perciformes</taxon>
        <taxon>Percoidei</taxon>
        <taxon>Percidae</taxon>
        <taxon>Luciopercinae</taxon>
        <taxon>Sander</taxon>
    </lineage>
</organism>
<feature type="domain" description="ATP-grasp" evidence="10">
    <location>
        <begin position="132"/>
        <end position="384"/>
    </location>
</feature>
<dbReference type="FunFam" id="3.30.470.20:FF:000009">
    <property type="entry name" value="tubulin polyglutamylase TTLL5 isoform X1"/>
    <property type="match status" value="1"/>
</dbReference>
<evidence type="ECO:0000313" key="12">
    <source>
        <dbReference type="Proteomes" id="UP000694568"/>
    </source>
</evidence>
<feature type="region of interest" description="Disordered" evidence="9">
    <location>
        <begin position="1"/>
        <end position="21"/>
    </location>
</feature>
<dbReference type="PROSITE" id="PS50975">
    <property type="entry name" value="ATP_GRASP"/>
    <property type="match status" value="1"/>
</dbReference>
<dbReference type="GO" id="GO:0070740">
    <property type="term" value="F:tubulin-glutamic acid ligase activity"/>
    <property type="evidence" value="ECO:0007669"/>
    <property type="project" value="TreeGrafter"/>
</dbReference>
<dbReference type="SUPFAM" id="SSF56059">
    <property type="entry name" value="Glutathione synthetase ATP-binding domain-like"/>
    <property type="match status" value="1"/>
</dbReference>
<proteinExistence type="inferred from homology"/>